<keyword evidence="3" id="KW-1185">Reference proteome</keyword>
<dbReference type="AlphaFoldDB" id="A0A6I4I5D1"/>
<protein>
    <recommendedName>
        <fullName evidence="1">DUF5672 domain-containing protein</fullName>
    </recommendedName>
</protein>
<name>A0A6I4I5D1_9SPHI</name>
<gene>
    <name evidence="2" type="ORF">GO816_04630</name>
</gene>
<comment type="caution">
    <text evidence="2">The sequence shown here is derived from an EMBL/GenBank/DDBJ whole genome shotgun (WGS) entry which is preliminary data.</text>
</comment>
<evidence type="ECO:0000259" key="1">
    <source>
        <dbReference type="Pfam" id="PF18922"/>
    </source>
</evidence>
<dbReference type="InterPro" id="IPR043729">
    <property type="entry name" value="DUF5672"/>
</dbReference>
<evidence type="ECO:0000313" key="2">
    <source>
        <dbReference type="EMBL" id="MVN90405.1"/>
    </source>
</evidence>
<dbReference type="Pfam" id="PF18922">
    <property type="entry name" value="DUF5672"/>
    <property type="match status" value="1"/>
</dbReference>
<feature type="domain" description="DUF5672" evidence="1">
    <location>
        <begin position="56"/>
        <end position="249"/>
    </location>
</feature>
<dbReference type="EMBL" id="WQLA01000002">
    <property type="protein sequence ID" value="MVN90405.1"/>
    <property type="molecule type" value="Genomic_DNA"/>
</dbReference>
<reference evidence="2 3" key="1">
    <citation type="submission" date="2019-12" db="EMBL/GenBank/DDBJ databases">
        <title>Mucilaginibacter sp. HME9299 genome sequencing and assembly.</title>
        <authorList>
            <person name="Kang H."/>
            <person name="Kim H."/>
            <person name="Joh K."/>
        </authorList>
    </citation>
    <scope>NUCLEOTIDE SEQUENCE [LARGE SCALE GENOMIC DNA]</scope>
    <source>
        <strain evidence="2 3">HME9299</strain>
    </source>
</reference>
<proteinExistence type="predicted"/>
<dbReference type="OrthoDB" id="7391526at2"/>
<accession>A0A6I4I5D1</accession>
<dbReference type="Proteomes" id="UP000434850">
    <property type="component" value="Unassembled WGS sequence"/>
</dbReference>
<dbReference type="RefSeq" id="WP_157540197.1">
    <property type="nucleotide sequence ID" value="NZ_WQLA01000002.1"/>
</dbReference>
<organism evidence="2 3">
    <name type="scientific">Mucilaginibacter aquatilis</name>
    <dbReference type="NCBI Taxonomy" id="1517760"/>
    <lineage>
        <taxon>Bacteria</taxon>
        <taxon>Pseudomonadati</taxon>
        <taxon>Bacteroidota</taxon>
        <taxon>Sphingobacteriia</taxon>
        <taxon>Sphingobacteriales</taxon>
        <taxon>Sphingobacteriaceae</taxon>
        <taxon>Mucilaginibacter</taxon>
    </lineage>
</organism>
<evidence type="ECO:0000313" key="3">
    <source>
        <dbReference type="Proteomes" id="UP000434850"/>
    </source>
</evidence>
<sequence>MKKVAVVIPFYRELITEHEAIALQQCQKLLSGHPIIAIKPYWLTLPETAGIVNFTEVKNFDDQYFTGSLGYNRLMLSSEFYEQFLSYEYILIYQLDAFVFSDQLLHWCNQGFDYIGSPWLRSIGHVDFIKAVKSRWQYYYHTRYDLQKNGVPSAKQFENRVGNGGFSLRRVQKFLQVTQTRRVDIDRYLGLVAQKIYEYSEDAFWSIEVNRKSKLLNIPDYKTAVSFGWETQLKRASELNNGQLPFGCHAWDRNIDFWAPLFDEFGYELLPKKLVNNFAAKTEFDIKYLYRISDGSNPKNKLQTATKLHCLQNFIEVFKHNIYVFADNCSEATLAAIRNLGVEPVEIALGNSKSWRFVVESAIKHFDDESYVYLVEDDYLHLPGSDKALQEGLTIADYVTLYDHPDKYGNPVAGITEFTEAESHVLLTQSTHWKTVSSTTMTFAVKVKTLKADKDIWWYFTEGKIPNDHYAFLTLMHKNNEPPKKLFKGLKASLFPAKASNPKRVLVSSIPGFSTHAETEWLSPVTAWYNIKAWNEV</sequence>